<dbReference type="InterPro" id="IPR013154">
    <property type="entry name" value="ADH-like_N"/>
</dbReference>
<dbReference type="eggNOG" id="COG1064">
    <property type="taxonomic scope" value="Bacteria"/>
</dbReference>
<evidence type="ECO:0000313" key="14">
    <source>
        <dbReference type="Proteomes" id="UP000000557"/>
    </source>
</evidence>
<sequence length="339" mass="35521">MTKMRAMIVPEAGAKFQMIERDLPVPGPREVRLSVSACGVCHSDSVTVEGTMRGIAYPRVPGHEVIGTIEALGPEVLGWEVSMRVGVGWFGGSCGYCAHCRRGSAFACETVSAVTGVTRDGGYATHMLADVSALAHVPTDLDVVESAPLLCAGITTFNALRNCGAGPGELVAIHGIGGLGHLGIQFAARQGFRTVAVNRGRDKEELARSLGAHEYIDSEEGDPAAALLAMGGAKAILATVTSEKAMQALVGGLGPNGTMMLIGAVPTLTVNPTELLLKRAAVKGWYSGTAADSEDTLLFSHRNGITSMNEIYPFENAQAAYDRMMSGKARFRVVLSMGV</sequence>
<proteinExistence type="inferred from homology"/>
<evidence type="ECO:0000256" key="7">
    <source>
        <dbReference type="ARBA" id="ARBA00023002"/>
    </source>
</evidence>
<reference evidence="13 14" key="2">
    <citation type="journal article" date="2003" name="DNA Res.">
        <title>Complete genome structure of Gloeobacter violaceus PCC 7421, a cyanobacterium that lacks thylakoids (supplement).</title>
        <authorList>
            <person name="Nakamura Y."/>
            <person name="Kaneko T."/>
            <person name="Sato S."/>
            <person name="Mimuro M."/>
            <person name="Miyashita H."/>
            <person name="Tsuchiya T."/>
            <person name="Sasamoto S."/>
            <person name="Watanabe A."/>
            <person name="Kawashima K."/>
            <person name="Kishida Y."/>
            <person name="Kiyokawa C."/>
            <person name="Kohara M."/>
            <person name="Matsumoto M."/>
            <person name="Matsuno A."/>
            <person name="Nakazaki N."/>
            <person name="Shimpo S."/>
            <person name="Takeuchi C."/>
            <person name="Yamada M."/>
            <person name="Tabata S."/>
        </authorList>
    </citation>
    <scope>NUCLEOTIDE SEQUENCE [LARGE SCALE GENOMIC DNA]</scope>
    <source>
        <strain evidence="14">ATCC 29082 / PCC 7421</strain>
    </source>
</reference>
<evidence type="ECO:0000256" key="5">
    <source>
        <dbReference type="ARBA" id="ARBA00022723"/>
    </source>
</evidence>
<dbReference type="InterPro" id="IPR036291">
    <property type="entry name" value="NAD(P)-bd_dom_sf"/>
</dbReference>
<comment type="cofactor">
    <cofactor evidence="1 11">
        <name>Zn(2+)</name>
        <dbReference type="ChEBI" id="CHEBI:29105"/>
    </cofactor>
</comment>
<dbReference type="STRING" id="251221.gene:10761629"/>
<dbReference type="Pfam" id="PF08240">
    <property type="entry name" value="ADH_N"/>
    <property type="match status" value="1"/>
</dbReference>
<dbReference type="PANTHER" id="PTHR42940">
    <property type="entry name" value="ALCOHOL DEHYDROGENASE 1-RELATED"/>
    <property type="match status" value="1"/>
</dbReference>
<dbReference type="GO" id="GO:0016616">
    <property type="term" value="F:oxidoreductase activity, acting on the CH-OH group of donors, NAD or NADP as acceptor"/>
    <property type="evidence" value="ECO:0000318"/>
    <property type="project" value="GO_Central"/>
</dbReference>
<evidence type="ECO:0000313" key="13">
    <source>
        <dbReference type="EMBL" id="BAC92052.1"/>
    </source>
</evidence>
<evidence type="ECO:0000259" key="12">
    <source>
        <dbReference type="SMART" id="SM00829"/>
    </source>
</evidence>
<evidence type="ECO:0000256" key="1">
    <source>
        <dbReference type="ARBA" id="ARBA00001947"/>
    </source>
</evidence>
<dbReference type="InParanoid" id="Q7NDX1"/>
<evidence type="ECO:0000256" key="3">
    <source>
        <dbReference type="ARBA" id="ARBA00013190"/>
    </source>
</evidence>
<gene>
    <name evidence="13" type="ordered locus">gll4111</name>
</gene>
<dbReference type="Gene3D" id="3.40.50.720">
    <property type="entry name" value="NAD(P)-binding Rossmann-like Domain"/>
    <property type="match status" value="1"/>
</dbReference>
<dbReference type="InterPro" id="IPR013149">
    <property type="entry name" value="ADH-like_C"/>
</dbReference>
<dbReference type="SMART" id="SM00829">
    <property type="entry name" value="PKS_ER"/>
    <property type="match status" value="1"/>
</dbReference>
<protein>
    <recommendedName>
        <fullName evidence="4">Alcohol dehydrogenase</fullName>
        <ecNumber evidence="3">1.1.1.1</ecNumber>
    </recommendedName>
</protein>
<keyword evidence="8" id="KW-0520">NAD</keyword>
<dbReference type="InterPro" id="IPR002328">
    <property type="entry name" value="ADH_Zn_CS"/>
</dbReference>
<dbReference type="OrthoDB" id="9770526at2"/>
<dbReference type="Proteomes" id="UP000000557">
    <property type="component" value="Chromosome"/>
</dbReference>
<feature type="domain" description="Enoyl reductase (ER)" evidence="12">
    <location>
        <begin position="13"/>
        <end position="335"/>
    </location>
</feature>
<dbReference type="RefSeq" id="WP_011144097.1">
    <property type="nucleotide sequence ID" value="NC_005125.1"/>
</dbReference>
<evidence type="ECO:0000256" key="6">
    <source>
        <dbReference type="ARBA" id="ARBA00022833"/>
    </source>
</evidence>
<dbReference type="GO" id="GO:0008270">
    <property type="term" value="F:zinc ion binding"/>
    <property type="evidence" value="ECO:0007669"/>
    <property type="project" value="InterPro"/>
</dbReference>
<dbReference type="InterPro" id="IPR020843">
    <property type="entry name" value="ER"/>
</dbReference>
<evidence type="ECO:0000256" key="8">
    <source>
        <dbReference type="ARBA" id="ARBA00023027"/>
    </source>
</evidence>
<dbReference type="EMBL" id="BA000045">
    <property type="protein sequence ID" value="BAC92052.1"/>
    <property type="molecule type" value="Genomic_DNA"/>
</dbReference>
<evidence type="ECO:0000256" key="9">
    <source>
        <dbReference type="ARBA" id="ARBA00049164"/>
    </source>
</evidence>
<dbReference type="Pfam" id="PF00107">
    <property type="entry name" value="ADH_zinc_N"/>
    <property type="match status" value="1"/>
</dbReference>
<name>Q7NDX1_GLOVI</name>
<dbReference type="PATRIC" id="fig|251221.4.peg.4143"/>
<keyword evidence="7" id="KW-0560">Oxidoreductase</keyword>
<dbReference type="KEGG" id="gvi:gll4111"/>
<dbReference type="AlphaFoldDB" id="Q7NDX1"/>
<reference evidence="13 14" key="1">
    <citation type="journal article" date="2003" name="DNA Res.">
        <title>Complete genome structure of Gloeobacter violaceus PCC 7421, a cyanobacterium that lacks thylakoids.</title>
        <authorList>
            <person name="Nakamura Y."/>
            <person name="Kaneko T."/>
            <person name="Sato S."/>
            <person name="Mimuro M."/>
            <person name="Miyashita H."/>
            <person name="Tsuchiya T."/>
            <person name="Sasamoto S."/>
            <person name="Watanabe A."/>
            <person name="Kawashima K."/>
            <person name="Kishida Y."/>
            <person name="Kiyokawa C."/>
            <person name="Kohara M."/>
            <person name="Matsumoto M."/>
            <person name="Matsuno A."/>
            <person name="Nakazaki N."/>
            <person name="Shimpo S."/>
            <person name="Takeuchi C."/>
            <person name="Yamada M."/>
            <person name="Tabata S."/>
        </authorList>
    </citation>
    <scope>NUCLEOTIDE SEQUENCE [LARGE SCALE GENOMIC DNA]</scope>
    <source>
        <strain evidence="14">ATCC 29082 / PCC 7421</strain>
    </source>
</reference>
<dbReference type="Gene3D" id="3.90.180.10">
    <property type="entry name" value="Medium-chain alcohol dehydrogenases, catalytic domain"/>
    <property type="match status" value="1"/>
</dbReference>
<dbReference type="InterPro" id="IPR011032">
    <property type="entry name" value="GroES-like_sf"/>
</dbReference>
<organism evidence="13 14">
    <name type="scientific">Gloeobacter violaceus (strain ATCC 29082 / PCC 7421)</name>
    <dbReference type="NCBI Taxonomy" id="251221"/>
    <lineage>
        <taxon>Bacteria</taxon>
        <taxon>Bacillati</taxon>
        <taxon>Cyanobacteriota</taxon>
        <taxon>Cyanophyceae</taxon>
        <taxon>Gloeobacterales</taxon>
        <taxon>Gloeobacteraceae</taxon>
        <taxon>Gloeobacter</taxon>
    </lineage>
</organism>
<dbReference type="PROSITE" id="PS00059">
    <property type="entry name" value="ADH_ZINC"/>
    <property type="match status" value="1"/>
</dbReference>
<comment type="catalytic activity">
    <reaction evidence="10">
        <text>a primary alcohol + NAD(+) = an aldehyde + NADH + H(+)</text>
        <dbReference type="Rhea" id="RHEA:10736"/>
        <dbReference type="ChEBI" id="CHEBI:15378"/>
        <dbReference type="ChEBI" id="CHEBI:15734"/>
        <dbReference type="ChEBI" id="CHEBI:17478"/>
        <dbReference type="ChEBI" id="CHEBI:57540"/>
        <dbReference type="ChEBI" id="CHEBI:57945"/>
        <dbReference type="EC" id="1.1.1.1"/>
    </reaction>
</comment>
<dbReference type="SUPFAM" id="SSF50129">
    <property type="entry name" value="GroES-like"/>
    <property type="match status" value="1"/>
</dbReference>
<accession>Q7NDX1</accession>
<dbReference type="SUPFAM" id="SSF51735">
    <property type="entry name" value="NAD(P)-binding Rossmann-fold domains"/>
    <property type="match status" value="1"/>
</dbReference>
<dbReference type="PhylomeDB" id="Q7NDX1"/>
<evidence type="ECO:0000256" key="2">
    <source>
        <dbReference type="ARBA" id="ARBA00008072"/>
    </source>
</evidence>
<dbReference type="EC" id="1.1.1.1" evidence="3"/>
<dbReference type="PANTHER" id="PTHR42940:SF7">
    <property type="entry name" value="ALCOHOL DEHYDROGENASE-LIKE N-TERMINAL DOMAIN-CONTAINING PROTEIN"/>
    <property type="match status" value="1"/>
</dbReference>
<dbReference type="GO" id="GO:0004022">
    <property type="term" value="F:alcohol dehydrogenase (NAD+) activity"/>
    <property type="evidence" value="ECO:0007669"/>
    <property type="project" value="UniProtKB-EC"/>
</dbReference>
<evidence type="ECO:0000256" key="10">
    <source>
        <dbReference type="ARBA" id="ARBA00049243"/>
    </source>
</evidence>
<keyword evidence="6 11" id="KW-0862">Zinc</keyword>
<keyword evidence="14" id="KW-1185">Reference proteome</keyword>
<evidence type="ECO:0000256" key="11">
    <source>
        <dbReference type="RuleBase" id="RU361277"/>
    </source>
</evidence>
<dbReference type="EnsemblBacteria" id="BAC92052">
    <property type="protein sequence ID" value="BAC92052"/>
    <property type="gene ID" value="BAC92052"/>
</dbReference>
<evidence type="ECO:0000256" key="4">
    <source>
        <dbReference type="ARBA" id="ARBA00016352"/>
    </source>
</evidence>
<keyword evidence="5 11" id="KW-0479">Metal-binding</keyword>
<comment type="catalytic activity">
    <reaction evidence="9">
        <text>a secondary alcohol + NAD(+) = a ketone + NADH + H(+)</text>
        <dbReference type="Rhea" id="RHEA:10740"/>
        <dbReference type="ChEBI" id="CHEBI:15378"/>
        <dbReference type="ChEBI" id="CHEBI:17087"/>
        <dbReference type="ChEBI" id="CHEBI:35681"/>
        <dbReference type="ChEBI" id="CHEBI:57540"/>
        <dbReference type="ChEBI" id="CHEBI:57945"/>
        <dbReference type="EC" id="1.1.1.1"/>
    </reaction>
</comment>
<dbReference type="HOGENOM" id="CLU_026673_20_1_3"/>
<comment type="similarity">
    <text evidence="2 11">Belongs to the zinc-containing alcohol dehydrogenase family.</text>
</comment>
<dbReference type="CDD" id="cd08296">
    <property type="entry name" value="CAD_like"/>
    <property type="match status" value="1"/>
</dbReference>
<dbReference type="FunFam" id="3.40.50.720:FF:000039">
    <property type="entry name" value="Alcohol dehydrogenase AdhP"/>
    <property type="match status" value="1"/>
</dbReference>